<dbReference type="WBParaSite" id="nRc.2.0.1.t02898-RA">
    <property type="protein sequence ID" value="nRc.2.0.1.t02898-RA"/>
    <property type="gene ID" value="nRc.2.0.1.g02898"/>
</dbReference>
<protein>
    <submittedName>
        <fullName evidence="2">Galectin</fullName>
    </submittedName>
</protein>
<organism evidence="1 2">
    <name type="scientific">Romanomermis culicivorax</name>
    <name type="common">Nematode worm</name>
    <dbReference type="NCBI Taxonomy" id="13658"/>
    <lineage>
        <taxon>Eukaryota</taxon>
        <taxon>Metazoa</taxon>
        <taxon>Ecdysozoa</taxon>
        <taxon>Nematoda</taxon>
        <taxon>Enoplea</taxon>
        <taxon>Dorylaimia</taxon>
        <taxon>Mermithida</taxon>
        <taxon>Mermithoidea</taxon>
        <taxon>Mermithidae</taxon>
        <taxon>Romanomermis</taxon>
    </lineage>
</organism>
<proteinExistence type="predicted"/>
<dbReference type="Proteomes" id="UP000887565">
    <property type="component" value="Unplaced"/>
</dbReference>
<evidence type="ECO:0000313" key="2">
    <source>
        <dbReference type="WBParaSite" id="nRc.2.0.1.t02898-RA"/>
    </source>
</evidence>
<keyword evidence="1" id="KW-1185">Reference proteome</keyword>
<accession>A0A915HLP9</accession>
<sequence length="332" mass="38106">MTFRTIISTLSSSIITKINAKIHEKPTPAFLFLAQNITEDGMIFRVYPRQCGDFSINFMQREDYDDIEPILGRIKFIKNQNTVKLGGKEVRGAQMIYEDLAIDEMLFEHGCIRPTEIFANAAGHIEVFDASNRSSPRLVITNKKPWINLGSAQYIVLDGEFDVRGPDEFTMSYQKKIPDLLNQTFEAPDSLGIPQRIATRVYVLIRLNGTHTDRTYLDKLITHVSLVDKRRSEYRFSKITLVYSQSENTITITMFRSGLEHRSETYSNQDAKNPLEMDAVNQIMFYVPEDTRISEVYFNGILYDNLGYNGYGSPEKIVIDCNACDVYSVKFF</sequence>
<evidence type="ECO:0000313" key="1">
    <source>
        <dbReference type="Proteomes" id="UP000887565"/>
    </source>
</evidence>
<reference evidence="2" key="1">
    <citation type="submission" date="2022-11" db="UniProtKB">
        <authorList>
            <consortium name="WormBaseParasite"/>
        </authorList>
    </citation>
    <scope>IDENTIFICATION</scope>
</reference>
<dbReference type="AlphaFoldDB" id="A0A915HLP9"/>
<name>A0A915HLP9_ROMCU</name>